<feature type="transmembrane region" description="Helical" evidence="13">
    <location>
        <begin position="87"/>
        <end position="109"/>
    </location>
</feature>
<reference evidence="14" key="1">
    <citation type="submission" date="2023-03" db="EMBL/GenBank/DDBJ databases">
        <authorList>
            <person name="Julca I."/>
        </authorList>
    </citation>
    <scope>NUCLEOTIDE SEQUENCE</scope>
</reference>
<evidence type="ECO:0000256" key="5">
    <source>
        <dbReference type="ARBA" id="ARBA00012596"/>
    </source>
</evidence>
<evidence type="ECO:0000313" key="15">
    <source>
        <dbReference type="Proteomes" id="UP001161247"/>
    </source>
</evidence>
<dbReference type="Proteomes" id="UP001161247">
    <property type="component" value="Chromosome 4"/>
</dbReference>
<dbReference type="EC" id="2.5.1.87" evidence="5"/>
<comment type="subcellular location">
    <subcellularLocation>
        <location evidence="2">Endoplasmic reticulum membrane</location>
    </subcellularLocation>
</comment>
<dbReference type="InterPro" id="IPR038887">
    <property type="entry name" value="Nus1/NgBR"/>
</dbReference>
<dbReference type="EMBL" id="OX459121">
    <property type="protein sequence ID" value="CAI9104489.1"/>
    <property type="molecule type" value="Genomic_DNA"/>
</dbReference>
<dbReference type="PANTHER" id="PTHR21528:SF0">
    <property type="entry name" value="DEHYDRODOLICHYL DIPHOSPHATE SYNTHASE COMPLEX SUBUNIT NUS1"/>
    <property type="match status" value="1"/>
</dbReference>
<keyword evidence="11 13" id="KW-0472">Membrane</keyword>
<keyword evidence="9" id="KW-0460">Magnesium</keyword>
<keyword evidence="7 13" id="KW-0812">Transmembrane</keyword>
<evidence type="ECO:0000256" key="6">
    <source>
        <dbReference type="ARBA" id="ARBA00022679"/>
    </source>
</evidence>
<dbReference type="GO" id="GO:0005789">
    <property type="term" value="C:endoplasmic reticulum membrane"/>
    <property type="evidence" value="ECO:0007669"/>
    <property type="project" value="UniProtKB-SubCell"/>
</dbReference>
<evidence type="ECO:0000256" key="10">
    <source>
        <dbReference type="ARBA" id="ARBA00022989"/>
    </source>
</evidence>
<dbReference type="SUPFAM" id="SSF64005">
    <property type="entry name" value="Undecaprenyl diphosphate synthase"/>
    <property type="match status" value="1"/>
</dbReference>
<dbReference type="InterPro" id="IPR036424">
    <property type="entry name" value="UPP_synth-like_sf"/>
</dbReference>
<evidence type="ECO:0000256" key="1">
    <source>
        <dbReference type="ARBA" id="ARBA00001946"/>
    </source>
</evidence>
<comment type="similarity">
    <text evidence="4">Belongs to the UPP synthase family.</text>
</comment>
<dbReference type="GO" id="GO:1904423">
    <property type="term" value="C:dehydrodolichyl diphosphate synthase complex"/>
    <property type="evidence" value="ECO:0007669"/>
    <property type="project" value="InterPro"/>
</dbReference>
<protein>
    <recommendedName>
        <fullName evidence="5">ditrans,polycis-polyprenyl diphosphate synthase [(2E,6E)-farnesyldiphosphate specific]</fullName>
        <ecNumber evidence="5">2.5.1.87</ecNumber>
    </recommendedName>
</protein>
<dbReference type="AlphaFoldDB" id="A0AAV1D9H1"/>
<evidence type="ECO:0000256" key="13">
    <source>
        <dbReference type="SAM" id="Phobius"/>
    </source>
</evidence>
<evidence type="ECO:0000256" key="8">
    <source>
        <dbReference type="ARBA" id="ARBA00022824"/>
    </source>
</evidence>
<evidence type="ECO:0000313" key="14">
    <source>
        <dbReference type="EMBL" id="CAI9104489.1"/>
    </source>
</evidence>
<proteinExistence type="inferred from homology"/>
<evidence type="ECO:0000256" key="2">
    <source>
        <dbReference type="ARBA" id="ARBA00004586"/>
    </source>
</evidence>
<comment type="pathway">
    <text evidence="3">Protein modification; protein glycosylation.</text>
</comment>
<name>A0AAV1D9H1_OLDCO</name>
<evidence type="ECO:0000256" key="12">
    <source>
        <dbReference type="ARBA" id="ARBA00047353"/>
    </source>
</evidence>
<keyword evidence="6" id="KW-0808">Transferase</keyword>
<evidence type="ECO:0000256" key="3">
    <source>
        <dbReference type="ARBA" id="ARBA00004922"/>
    </source>
</evidence>
<comment type="cofactor">
    <cofactor evidence="1">
        <name>Mg(2+)</name>
        <dbReference type="ChEBI" id="CHEBI:18420"/>
    </cofactor>
</comment>
<evidence type="ECO:0000256" key="11">
    <source>
        <dbReference type="ARBA" id="ARBA00023136"/>
    </source>
</evidence>
<keyword evidence="8" id="KW-0256">Endoplasmic reticulum</keyword>
<dbReference type="PANTHER" id="PTHR21528">
    <property type="entry name" value="DEHYDRODOLICHYL DIPHOSPHATE SYNTHASE COMPLEX SUBUNIT NUS1"/>
    <property type="match status" value="1"/>
</dbReference>
<organism evidence="14 15">
    <name type="scientific">Oldenlandia corymbosa var. corymbosa</name>
    <dbReference type="NCBI Taxonomy" id="529605"/>
    <lineage>
        <taxon>Eukaryota</taxon>
        <taxon>Viridiplantae</taxon>
        <taxon>Streptophyta</taxon>
        <taxon>Embryophyta</taxon>
        <taxon>Tracheophyta</taxon>
        <taxon>Spermatophyta</taxon>
        <taxon>Magnoliopsida</taxon>
        <taxon>eudicotyledons</taxon>
        <taxon>Gunneridae</taxon>
        <taxon>Pentapetalae</taxon>
        <taxon>asterids</taxon>
        <taxon>lamiids</taxon>
        <taxon>Gentianales</taxon>
        <taxon>Rubiaceae</taxon>
        <taxon>Rubioideae</taxon>
        <taxon>Spermacoceae</taxon>
        <taxon>Hedyotis-Oldenlandia complex</taxon>
        <taxon>Oldenlandia</taxon>
    </lineage>
</organism>
<evidence type="ECO:0000256" key="9">
    <source>
        <dbReference type="ARBA" id="ARBA00022842"/>
    </source>
</evidence>
<evidence type="ECO:0000256" key="4">
    <source>
        <dbReference type="ARBA" id="ARBA00005432"/>
    </source>
</evidence>
<comment type="catalytic activity">
    <reaction evidence="12">
        <text>n isopentenyl diphosphate + (2E,6E)-farnesyl diphosphate = a di-trans,poly-cis-polyprenyl diphosphate + n diphosphate</text>
        <dbReference type="Rhea" id="RHEA:53008"/>
        <dbReference type="Rhea" id="RHEA-COMP:19494"/>
        <dbReference type="ChEBI" id="CHEBI:33019"/>
        <dbReference type="ChEBI" id="CHEBI:128769"/>
        <dbReference type="ChEBI" id="CHEBI:136960"/>
        <dbReference type="ChEBI" id="CHEBI:175763"/>
        <dbReference type="EC" id="2.5.1.87"/>
    </reaction>
</comment>
<feature type="transmembrane region" description="Helical" evidence="13">
    <location>
        <begin position="43"/>
        <end position="66"/>
    </location>
</feature>
<accession>A0AAV1D9H1</accession>
<gene>
    <name evidence="14" type="ORF">OLC1_LOCUS13408</name>
</gene>
<dbReference type="Gene3D" id="3.40.1180.10">
    <property type="entry name" value="Decaprenyl diphosphate synthase-like"/>
    <property type="match status" value="1"/>
</dbReference>
<sequence length="322" mass="36376">MLSAKNLGSLNPSDFKLVPTPKALFQLVPTPNSLFKLVPKPKMLFPLQFFRLVAILQMLESIILDFGEEMQRLVKWASASGNLGLRILWLFLHLAVSIWFFLVGIVQYFESFLIASDIFKKYEALDISKVRYLAVVIDSGEARQISKVFELLEWLVDIGVRNVCLYDPDGVLKKYKEAITDRFSSTKVSEESSTNGAVATDRNLTLEFVSFSDGKEAVVKAANYLFTKHYTNGDKEKTDFTEPQMGEALAAIGSGGPEPDLLLIYGPIRCHLGFPAWRLRYTEIVHMGSLKSMKYGALVKAIYKYTMVRQNYGIGFLIQLPW</sequence>
<keyword evidence="10 13" id="KW-1133">Transmembrane helix</keyword>
<dbReference type="GO" id="GO:0045547">
    <property type="term" value="F:ditrans,polycis-polyprenyl diphosphate synthase [(2E,6E)-farnesyl diphosphate specific] activity"/>
    <property type="evidence" value="ECO:0007669"/>
    <property type="project" value="UniProtKB-EC"/>
</dbReference>
<keyword evidence="15" id="KW-1185">Reference proteome</keyword>
<evidence type="ECO:0000256" key="7">
    <source>
        <dbReference type="ARBA" id="ARBA00022692"/>
    </source>
</evidence>